<dbReference type="Gene3D" id="2.30.30.240">
    <property type="entry name" value="PRC-barrel domain"/>
    <property type="match status" value="1"/>
</dbReference>
<gene>
    <name evidence="3" type="ORF">BB934_02405</name>
</gene>
<dbReference type="InterPro" id="IPR027275">
    <property type="entry name" value="PRC-brl_dom"/>
</dbReference>
<feature type="region of interest" description="Disordered" evidence="1">
    <location>
        <begin position="1"/>
        <end position="22"/>
    </location>
</feature>
<dbReference type="AlphaFoldDB" id="A0A1B2EB45"/>
<dbReference type="KEGG" id="moc:BB934_02405"/>
<dbReference type="OrthoDB" id="7274881at2"/>
<dbReference type="RefSeq" id="WP_099508203.1">
    <property type="nucleotide sequence ID" value="NZ_CP016616.1"/>
</dbReference>
<dbReference type="InterPro" id="IPR011033">
    <property type="entry name" value="PRC_barrel-like_sf"/>
</dbReference>
<proteinExistence type="predicted"/>
<name>A0A1B2EB45_9HYPH</name>
<reference evidence="3" key="1">
    <citation type="submission" date="2016-07" db="EMBL/GenBank/DDBJ databases">
        <title>Microvirga ossetica sp. nov. a new species of rhizobia isolated from root nodules of the legume species Vicia alpestris Steven originated from North Ossetia region in the Caucasus.</title>
        <authorList>
            <person name="Safronova V.I."/>
            <person name="Kuznetsova I.G."/>
            <person name="Sazanova A.L."/>
            <person name="Belimov A."/>
            <person name="Andronov E."/>
            <person name="Osledkin Y.S."/>
            <person name="Onishchuk O.P."/>
            <person name="Kurchak O.N."/>
            <person name="Shaposhnikov A.I."/>
            <person name="Willems A."/>
            <person name="Tikhonovich I.A."/>
        </authorList>
    </citation>
    <scope>NUCLEOTIDE SEQUENCE [LARGE SCALE GENOMIC DNA]</scope>
    <source>
        <strain evidence="3">V5/3M</strain>
    </source>
</reference>
<accession>A0A1B2EB45</accession>
<sequence>MPTRLPNETPLRTPGSMELDPSGEGVAIEETRRLIASSKVEGTPVFNRAGEQLGTVYNFMVDKISGQVAYVVMSFGGFLGIGESYHPLPWRALTYDIRLGGYVVDIDKDRLADAPRYDANEDPFRDDEYGARVDAYYRITPTS</sequence>
<evidence type="ECO:0000259" key="2">
    <source>
        <dbReference type="Pfam" id="PF05239"/>
    </source>
</evidence>
<protein>
    <submittedName>
        <fullName evidence="3">Photosystem reaction center subunit H</fullName>
    </submittedName>
</protein>
<dbReference type="SUPFAM" id="SSF50346">
    <property type="entry name" value="PRC-barrel domain"/>
    <property type="match status" value="1"/>
</dbReference>
<dbReference type="EMBL" id="CP016616">
    <property type="protein sequence ID" value="ANY77206.1"/>
    <property type="molecule type" value="Genomic_DNA"/>
</dbReference>
<dbReference type="Pfam" id="PF05239">
    <property type="entry name" value="PRC"/>
    <property type="match status" value="1"/>
</dbReference>
<evidence type="ECO:0000256" key="1">
    <source>
        <dbReference type="SAM" id="MobiDB-lite"/>
    </source>
</evidence>
<organism evidence="3">
    <name type="scientific">Microvirga ossetica</name>
    <dbReference type="NCBI Taxonomy" id="1882682"/>
    <lineage>
        <taxon>Bacteria</taxon>
        <taxon>Pseudomonadati</taxon>
        <taxon>Pseudomonadota</taxon>
        <taxon>Alphaproteobacteria</taxon>
        <taxon>Hyphomicrobiales</taxon>
        <taxon>Methylobacteriaceae</taxon>
        <taxon>Microvirga</taxon>
    </lineage>
</organism>
<dbReference type="PANTHER" id="PTHR36505:SF1">
    <property type="entry name" value="BLR1072 PROTEIN"/>
    <property type="match status" value="1"/>
</dbReference>
<evidence type="ECO:0000313" key="3">
    <source>
        <dbReference type="EMBL" id="ANY77206.1"/>
    </source>
</evidence>
<dbReference type="PANTHER" id="PTHR36505">
    <property type="entry name" value="BLR1072 PROTEIN"/>
    <property type="match status" value="1"/>
</dbReference>
<feature type="domain" description="PRC-barrel" evidence="2">
    <location>
        <begin position="35"/>
        <end position="111"/>
    </location>
</feature>